<keyword evidence="3" id="KW-1185">Reference proteome</keyword>
<dbReference type="OrthoDB" id="432281at2759"/>
<comment type="caution">
    <text evidence="2">The sequence shown here is derived from an EMBL/GenBank/DDBJ whole genome shotgun (WGS) entry which is preliminary data.</text>
</comment>
<dbReference type="PANTHER" id="PTHR24118:SF99">
    <property type="entry name" value="POTE ANKYRIN DOMAIN FAMILY MEMBER 3C-RELATED"/>
    <property type="match status" value="1"/>
</dbReference>
<dbReference type="EMBL" id="CAJFCJ010000002">
    <property type="protein sequence ID" value="CAD5111987.1"/>
    <property type="molecule type" value="Genomic_DNA"/>
</dbReference>
<feature type="compositionally biased region" description="Polar residues" evidence="1">
    <location>
        <begin position="711"/>
        <end position="724"/>
    </location>
</feature>
<sequence length="724" mass="83167">MNSEFKSSKIFKAIKDFNSGTPNLITEYIYDGEDPCLKNEYGDTFLHSLCDVEITEDNLGEVVSCIYRLIYAGCDLNCRDADGNTVVHVAVMNEVHPRITHALLRCGVDPFSIHEESRNVKNIANGRTKKVLKQFHPGIWKAVSKENADKVTELVSYWSNLNIVHDDVSLLELAEQIGNPKIIHILSRSKHSNEFIFAALANDVRRMRELYKHYKPDLNPKDISSIGESDIRERPLLYELVFLGNYEAAKFLIKRGADLCIEVTTPDWTKLPLFAYILHQSENLPSNFLRSVLENIDFSKTSLTTSDILYECWKSNMDPEVASILLEDDRCLAHRDELGYTVRERIFLEIHNQEREIIEKNLQFIDRHICKMAKNGELEKFQGMALDGYEHFSIKHENGKSLMSIAKKYERDGVLKFLMDFPDFWRKSNKLHKAIVSGDIKAVKELSDEDTNFRTALHYAQALKGGENIINELLNRDCDEMEMDINGLKPDHYTTHHFDSFIETEKETKYGLETNLIYTYRLLREAIESDCLQDVQEIIDKQFDFELNEIHVYLDDKGGSTYTNLLELCVEYNRDAIGEFLINNQLDIYVPYRSGAKSEVVPLLSKCKEKSLVAMEVAILKKLGKYNEPKAEPVADTNEESPKKEPKAQTSTSQSRPSSRNSLESGPSDELERLRQTPDSSIKPTINHQPQQKIEEDKNEKTDKEHENEKNCQTPPRSSSCILL</sequence>
<reference evidence="2 3" key="1">
    <citation type="submission" date="2020-08" db="EMBL/GenBank/DDBJ databases">
        <authorList>
            <person name="Hejnol A."/>
        </authorList>
    </citation>
    <scope>NUCLEOTIDE SEQUENCE [LARGE SCALE GENOMIC DNA]</scope>
</reference>
<dbReference type="AlphaFoldDB" id="A0A7I8V6N9"/>
<evidence type="ECO:0000256" key="1">
    <source>
        <dbReference type="SAM" id="MobiDB-lite"/>
    </source>
</evidence>
<feature type="compositionally biased region" description="Basic and acidic residues" evidence="1">
    <location>
        <begin position="693"/>
        <end position="710"/>
    </location>
</feature>
<feature type="compositionally biased region" description="Low complexity" evidence="1">
    <location>
        <begin position="649"/>
        <end position="662"/>
    </location>
</feature>
<name>A0A7I8V6N9_9ANNE</name>
<evidence type="ECO:0000313" key="2">
    <source>
        <dbReference type="EMBL" id="CAD5111987.1"/>
    </source>
</evidence>
<dbReference type="SUPFAM" id="SSF48403">
    <property type="entry name" value="Ankyrin repeat"/>
    <property type="match status" value="2"/>
</dbReference>
<organism evidence="2 3">
    <name type="scientific">Dimorphilus gyrociliatus</name>
    <dbReference type="NCBI Taxonomy" id="2664684"/>
    <lineage>
        <taxon>Eukaryota</taxon>
        <taxon>Metazoa</taxon>
        <taxon>Spiralia</taxon>
        <taxon>Lophotrochozoa</taxon>
        <taxon>Annelida</taxon>
        <taxon>Polychaeta</taxon>
        <taxon>Polychaeta incertae sedis</taxon>
        <taxon>Dinophilidae</taxon>
        <taxon>Dimorphilus</taxon>
    </lineage>
</organism>
<dbReference type="InterPro" id="IPR002110">
    <property type="entry name" value="Ankyrin_rpt"/>
</dbReference>
<proteinExistence type="predicted"/>
<dbReference type="Gene3D" id="1.25.40.20">
    <property type="entry name" value="Ankyrin repeat-containing domain"/>
    <property type="match status" value="3"/>
</dbReference>
<dbReference type="Proteomes" id="UP000549394">
    <property type="component" value="Unassembled WGS sequence"/>
</dbReference>
<evidence type="ECO:0000313" key="3">
    <source>
        <dbReference type="Proteomes" id="UP000549394"/>
    </source>
</evidence>
<dbReference type="PANTHER" id="PTHR24118">
    <property type="entry name" value="POTE ANKYRIN DOMAIN"/>
    <property type="match status" value="1"/>
</dbReference>
<protein>
    <submittedName>
        <fullName evidence="2">DgyrCDS1241</fullName>
    </submittedName>
</protein>
<gene>
    <name evidence="2" type="ORF">DGYR_LOCUS1198</name>
</gene>
<feature type="compositionally biased region" description="Polar residues" evidence="1">
    <location>
        <begin position="677"/>
        <end position="692"/>
    </location>
</feature>
<feature type="region of interest" description="Disordered" evidence="1">
    <location>
        <begin position="630"/>
        <end position="724"/>
    </location>
</feature>
<dbReference type="InterPro" id="IPR036770">
    <property type="entry name" value="Ankyrin_rpt-contain_sf"/>
</dbReference>
<accession>A0A7I8V6N9</accession>
<dbReference type="SMART" id="SM00248">
    <property type="entry name" value="ANK"/>
    <property type="match status" value="4"/>
</dbReference>